<feature type="compositionally biased region" description="Basic and acidic residues" evidence="7">
    <location>
        <begin position="213"/>
        <end position="225"/>
    </location>
</feature>
<evidence type="ECO:0000259" key="10">
    <source>
        <dbReference type="Pfam" id="PF25987"/>
    </source>
</evidence>
<evidence type="ECO:0000256" key="9">
    <source>
        <dbReference type="SAM" id="SignalP"/>
    </source>
</evidence>
<dbReference type="Pfam" id="PF25987">
    <property type="entry name" value="PRRT3"/>
    <property type="match status" value="1"/>
</dbReference>
<comment type="subcellular location">
    <subcellularLocation>
        <location evidence="1">Membrane</location>
        <topology evidence="1">Multi-pass membrane protein</topology>
    </subcellularLocation>
</comment>
<feature type="chain" id="PRO_5044240122" description="Proline-rich transmembrane protein 3/4 domain-containing protein" evidence="9">
    <location>
        <begin position="21"/>
        <end position="758"/>
    </location>
</feature>
<evidence type="ECO:0000256" key="6">
    <source>
        <dbReference type="ARBA" id="ARBA00023136"/>
    </source>
</evidence>
<accession>A0AAY4CZU1</accession>
<gene>
    <name evidence="11" type="primary">PRRT4</name>
</gene>
<dbReference type="GeneTree" id="ENSGT00730000111591"/>
<feature type="region of interest" description="Disordered" evidence="7">
    <location>
        <begin position="208"/>
        <end position="227"/>
    </location>
</feature>
<dbReference type="PANTHER" id="PTHR35578">
    <property type="entry name" value="PROLINE-RICH TRANSMEMBRANE PROTEIN 4-RELATED"/>
    <property type="match status" value="1"/>
</dbReference>
<evidence type="ECO:0000256" key="5">
    <source>
        <dbReference type="ARBA" id="ARBA00022989"/>
    </source>
</evidence>
<dbReference type="InterPro" id="IPR052836">
    <property type="entry name" value="PRRT_domain-containing"/>
</dbReference>
<evidence type="ECO:0000256" key="2">
    <source>
        <dbReference type="ARBA" id="ARBA00022553"/>
    </source>
</evidence>
<evidence type="ECO:0000256" key="8">
    <source>
        <dbReference type="SAM" id="Phobius"/>
    </source>
</evidence>
<evidence type="ECO:0000256" key="7">
    <source>
        <dbReference type="SAM" id="MobiDB-lite"/>
    </source>
</evidence>
<feature type="region of interest" description="Disordered" evidence="7">
    <location>
        <begin position="100"/>
        <end position="164"/>
    </location>
</feature>
<evidence type="ECO:0000256" key="4">
    <source>
        <dbReference type="ARBA" id="ARBA00022729"/>
    </source>
</evidence>
<proteinExistence type="predicted"/>
<keyword evidence="12" id="KW-1185">Reference proteome</keyword>
<feature type="transmembrane region" description="Helical" evidence="8">
    <location>
        <begin position="362"/>
        <end position="384"/>
    </location>
</feature>
<keyword evidence="5 8" id="KW-1133">Transmembrane helix</keyword>
<dbReference type="AlphaFoldDB" id="A0AAY4CZU1"/>
<organism evidence="11 12">
    <name type="scientific">Denticeps clupeoides</name>
    <name type="common">denticle herring</name>
    <dbReference type="NCBI Taxonomy" id="299321"/>
    <lineage>
        <taxon>Eukaryota</taxon>
        <taxon>Metazoa</taxon>
        <taxon>Chordata</taxon>
        <taxon>Craniata</taxon>
        <taxon>Vertebrata</taxon>
        <taxon>Euteleostomi</taxon>
        <taxon>Actinopterygii</taxon>
        <taxon>Neopterygii</taxon>
        <taxon>Teleostei</taxon>
        <taxon>Clupei</taxon>
        <taxon>Clupeiformes</taxon>
        <taxon>Denticipitoidei</taxon>
        <taxon>Denticipitidae</taxon>
        <taxon>Denticeps</taxon>
    </lineage>
</organism>
<feature type="transmembrane region" description="Helical" evidence="8">
    <location>
        <begin position="330"/>
        <end position="350"/>
    </location>
</feature>
<dbReference type="PANTHER" id="PTHR35578:SF6">
    <property type="entry name" value="PROLINE-RICH TRANSMEMBRANE PROTEIN 4"/>
    <property type="match status" value="1"/>
</dbReference>
<feature type="domain" description="Proline-rich transmembrane protein 3/4" evidence="10">
    <location>
        <begin position="242"/>
        <end position="527"/>
    </location>
</feature>
<keyword evidence="6 8" id="KW-0472">Membrane</keyword>
<dbReference type="Ensembl" id="ENSDCDT00010047910.1">
    <property type="protein sequence ID" value="ENSDCDP00010038304.1"/>
    <property type="gene ID" value="ENSDCDG00010024789.1"/>
</dbReference>
<keyword evidence="2" id="KW-0597">Phosphoprotein</keyword>
<evidence type="ECO:0000256" key="3">
    <source>
        <dbReference type="ARBA" id="ARBA00022692"/>
    </source>
</evidence>
<feature type="transmembrane region" description="Helical" evidence="8">
    <location>
        <begin position="258"/>
        <end position="279"/>
    </location>
</feature>
<feature type="transmembrane region" description="Helical" evidence="8">
    <location>
        <begin position="291"/>
        <end position="310"/>
    </location>
</feature>
<reference evidence="11 12" key="1">
    <citation type="submission" date="2020-06" db="EMBL/GenBank/DDBJ databases">
        <authorList>
            <consortium name="Wellcome Sanger Institute Data Sharing"/>
        </authorList>
    </citation>
    <scope>NUCLEOTIDE SEQUENCE [LARGE SCALE GENOMIC DNA]</scope>
</reference>
<reference evidence="11" key="2">
    <citation type="submission" date="2025-08" db="UniProtKB">
        <authorList>
            <consortium name="Ensembl"/>
        </authorList>
    </citation>
    <scope>IDENTIFICATION</scope>
</reference>
<evidence type="ECO:0000313" key="11">
    <source>
        <dbReference type="Ensembl" id="ENSDCDP00010038304.1"/>
    </source>
</evidence>
<feature type="compositionally biased region" description="Polar residues" evidence="7">
    <location>
        <begin position="585"/>
        <end position="598"/>
    </location>
</feature>
<evidence type="ECO:0000256" key="1">
    <source>
        <dbReference type="ARBA" id="ARBA00004141"/>
    </source>
</evidence>
<reference evidence="11" key="3">
    <citation type="submission" date="2025-09" db="UniProtKB">
        <authorList>
            <consortium name="Ensembl"/>
        </authorList>
    </citation>
    <scope>IDENTIFICATION</scope>
</reference>
<protein>
    <recommendedName>
        <fullName evidence="10">Proline-rich transmembrane protein 3/4 domain-containing protein</fullName>
    </recommendedName>
</protein>
<evidence type="ECO:0000313" key="12">
    <source>
        <dbReference type="Proteomes" id="UP000694580"/>
    </source>
</evidence>
<dbReference type="Proteomes" id="UP000694580">
    <property type="component" value="Chromosome 17"/>
</dbReference>
<name>A0AAY4CZU1_9TELE</name>
<keyword evidence="3 8" id="KW-0812">Transmembrane</keyword>
<feature type="region of interest" description="Disordered" evidence="7">
    <location>
        <begin position="632"/>
        <end position="687"/>
    </location>
</feature>
<feature type="compositionally biased region" description="Basic and acidic residues" evidence="7">
    <location>
        <begin position="142"/>
        <end position="158"/>
    </location>
</feature>
<feature type="region of interest" description="Disordered" evidence="7">
    <location>
        <begin position="570"/>
        <end position="607"/>
    </location>
</feature>
<keyword evidence="4 9" id="KW-0732">Signal</keyword>
<feature type="transmembrane region" description="Helical" evidence="8">
    <location>
        <begin position="396"/>
        <end position="420"/>
    </location>
</feature>
<dbReference type="InterPro" id="IPR059081">
    <property type="entry name" value="PRRT3-4"/>
</dbReference>
<sequence>MFSPHEMFFLCWLLIGKTHGMSVSGSTRADAPSYLVTAAEPTTAARANMAADVPPDPTQLKTENLLVTSSTRTMGPLRVQIPTGGSAVAAWTAFSTTATQNQVISPTKPDDSRQSSTSADLGTVSPAATTGPHVQRSTVTDLRPDLVTDPINSHHDQTDGITATGASSHITKSFSGDMWLDAEPAIESSSLPDCNAVATGICNTSDPSWNPGYHDKGNRDDESDRLPPVSLTTPLLVPLRSDWNGAMATWGLAWEGHVYGLGCVFGLVAAVSALCLLALPLRRPPGCPLLALVHVLQLLATAGRAVQLLYDPYGQRERLPPAATLLLYEAAFPCLTAAFGPLLLLLAAGSRAQRLPVTLLRCAWRGLGCALLLHAGLVLASVSLRPLVPALPGLALVPPGAFVAVAPLLSAGYLLFYCYARVDPEHMSRLGEASPEHGDTPPPAFSGPGAWERAAATGVFSALFLLGCGGLRLYSMLLVLGVAGGGRRGLAPWPWWGLQSGLRVCEAGLCLSIALVAAHPALCCAGSGDPGWSLRPGDKMALVEKRGRWEGEDAPLYTLADQRISEADGLDLHCPPSPRQERVSTRSSFTSLGGNADSTADLRPPSPIDLRRSIGEALISDTLFSHGLFSSSRLSLSTRGPPDGQPCRGSSAERALHRTSSCGDADVPLGPARLPHRSSHTQTERWRDSSCASLFSSDAGSPGQTQQRYSTLGLTSSAESLDAGPEKPYVDELAVQAEFISVCRQIDALSVSSDTIDL</sequence>
<feature type="signal peptide" evidence="9">
    <location>
        <begin position="1"/>
        <end position="20"/>
    </location>
</feature>